<dbReference type="Gene3D" id="3.30.450.40">
    <property type="match status" value="1"/>
</dbReference>
<dbReference type="Gene3D" id="1.10.10.10">
    <property type="entry name" value="Winged helix-like DNA-binding domain superfamily/Winged helix DNA-binding domain"/>
    <property type="match status" value="1"/>
</dbReference>
<dbReference type="RefSeq" id="WP_044577648.1">
    <property type="nucleotide sequence ID" value="NZ_CP013745.1"/>
</dbReference>
<dbReference type="eggNOG" id="COG2203">
    <property type="taxonomic scope" value="Bacteria"/>
</dbReference>
<dbReference type="SUPFAM" id="SSF55781">
    <property type="entry name" value="GAF domain-like"/>
    <property type="match status" value="1"/>
</dbReference>
<dbReference type="InterPro" id="IPR012074">
    <property type="entry name" value="GAF_ANTAR"/>
</dbReference>
<sequence length="239" mass="25337">MAILSRARRVSAAFVKIADTLVADYDVVDLLHTLVDESVALLDAAAAGLLLVDPAGDLQVMASTSEKSQLVEVLQLEAGVGPCVDCFRTGTVVAIHDIAADGGAWPLFQSAALSQGFVSVHAVPMRLRGQTIGALNLFRHEPGPLSDEDAAIAQAFADVATISLLQERALRESAVVNEQLQRALNSRIVIEQAKGVIAHTANVSIDEAFFLLRAHARSHNLPLSEASQSVVERSITITS</sequence>
<dbReference type="AlphaFoldDB" id="A0A0U3P5W1"/>
<name>A0A0U3P5W1_9MICC</name>
<accession>A0A1H5KEI0</accession>
<dbReference type="PROSITE" id="PS50921">
    <property type="entry name" value="ANTAR"/>
    <property type="match status" value="1"/>
</dbReference>
<dbReference type="PIRSF" id="PIRSF036625">
    <property type="entry name" value="GAF_ANTAR"/>
    <property type="match status" value="1"/>
</dbReference>
<dbReference type="InterPro" id="IPR003018">
    <property type="entry name" value="GAF"/>
</dbReference>
<evidence type="ECO:0000313" key="5">
    <source>
        <dbReference type="EMBL" id="SEE63189.1"/>
    </source>
</evidence>
<dbReference type="SMART" id="SM01012">
    <property type="entry name" value="ANTAR"/>
    <property type="match status" value="1"/>
</dbReference>
<dbReference type="InterPro" id="IPR029016">
    <property type="entry name" value="GAF-like_dom_sf"/>
</dbReference>
<dbReference type="InterPro" id="IPR005561">
    <property type="entry name" value="ANTAR"/>
</dbReference>
<evidence type="ECO:0000256" key="2">
    <source>
        <dbReference type="ARBA" id="ARBA00022777"/>
    </source>
</evidence>
<keyword evidence="1" id="KW-0808">Transferase</keyword>
<reference evidence="5 6" key="1">
    <citation type="submission" date="2016-10" db="EMBL/GenBank/DDBJ databases">
        <authorList>
            <person name="de Groot N.N."/>
        </authorList>
    </citation>
    <scope>NUCLEOTIDE SEQUENCE [LARGE SCALE GENOMIC DNA]</scope>
    <source>
        <strain evidence="5 6">DSM 22274</strain>
    </source>
</reference>
<dbReference type="SMART" id="SM00065">
    <property type="entry name" value="GAF"/>
    <property type="match status" value="1"/>
</dbReference>
<dbReference type="GO" id="GO:0003723">
    <property type="term" value="F:RNA binding"/>
    <property type="evidence" value="ECO:0007669"/>
    <property type="project" value="InterPro"/>
</dbReference>
<dbReference type="SUPFAM" id="SSF52172">
    <property type="entry name" value="CheY-like"/>
    <property type="match status" value="1"/>
</dbReference>
<keyword evidence="2" id="KW-0418">Kinase</keyword>
<dbReference type="EMBL" id="FNTV01000001">
    <property type="protein sequence ID" value="SEE63189.1"/>
    <property type="molecule type" value="Genomic_DNA"/>
</dbReference>
<proteinExistence type="predicted"/>
<keyword evidence="3" id="KW-0805">Transcription regulation</keyword>
<dbReference type="Pfam" id="PF13185">
    <property type="entry name" value="GAF_2"/>
    <property type="match status" value="1"/>
</dbReference>
<dbReference type="InterPro" id="IPR011006">
    <property type="entry name" value="CheY-like_superfamily"/>
</dbReference>
<keyword evidence="4" id="KW-0804">Transcription</keyword>
<dbReference type="KEGG" id="arw:MB46_02705"/>
<evidence type="ECO:0000256" key="1">
    <source>
        <dbReference type="ARBA" id="ARBA00022679"/>
    </source>
</evidence>
<accession>A0A0U3P5W1</accession>
<evidence type="ECO:0000256" key="3">
    <source>
        <dbReference type="ARBA" id="ARBA00023015"/>
    </source>
</evidence>
<dbReference type="GO" id="GO:0016301">
    <property type="term" value="F:kinase activity"/>
    <property type="evidence" value="ECO:0007669"/>
    <property type="project" value="UniProtKB-KW"/>
</dbReference>
<evidence type="ECO:0000313" key="6">
    <source>
        <dbReference type="Proteomes" id="UP000182725"/>
    </source>
</evidence>
<organism evidence="5 6">
    <name type="scientific">Arthrobacter alpinus</name>
    <dbReference type="NCBI Taxonomy" id="656366"/>
    <lineage>
        <taxon>Bacteria</taxon>
        <taxon>Bacillati</taxon>
        <taxon>Actinomycetota</taxon>
        <taxon>Actinomycetes</taxon>
        <taxon>Micrococcales</taxon>
        <taxon>Micrococcaceae</taxon>
        <taxon>Arthrobacter</taxon>
    </lineage>
</organism>
<dbReference type="Pfam" id="PF03861">
    <property type="entry name" value="ANTAR"/>
    <property type="match status" value="1"/>
</dbReference>
<dbReference type="InterPro" id="IPR036388">
    <property type="entry name" value="WH-like_DNA-bd_sf"/>
</dbReference>
<dbReference type="OrthoDB" id="3683444at2"/>
<dbReference type="STRING" id="656366.AS189_16350"/>
<protein>
    <submittedName>
        <fullName evidence="5">GAF domain-containing protein</fullName>
    </submittedName>
</protein>
<dbReference type="Proteomes" id="UP000182725">
    <property type="component" value="Unassembled WGS sequence"/>
</dbReference>
<gene>
    <name evidence="5" type="ORF">SAMN04489740_1978</name>
</gene>
<evidence type="ECO:0000256" key="4">
    <source>
        <dbReference type="ARBA" id="ARBA00023163"/>
    </source>
</evidence>